<dbReference type="Proteomes" id="UP000753376">
    <property type="component" value="Unassembled WGS sequence"/>
</dbReference>
<dbReference type="PANTHER" id="PTHR43016:SF13">
    <property type="entry name" value="PRESEQUENCE PROTEASE, MITOCHONDRIAL"/>
    <property type="match status" value="1"/>
</dbReference>
<gene>
    <name evidence="2" type="ORF">KO508_16050</name>
</gene>
<dbReference type="EMBL" id="JAHKPV010000021">
    <property type="protein sequence ID" value="MBU2875513.1"/>
    <property type="molecule type" value="Genomic_DNA"/>
</dbReference>
<organism evidence="2 3">
    <name type="scientific">Marinobacter salexigens</name>
    <dbReference type="NCBI Taxonomy" id="1925763"/>
    <lineage>
        <taxon>Bacteria</taxon>
        <taxon>Pseudomonadati</taxon>
        <taxon>Pseudomonadota</taxon>
        <taxon>Gammaproteobacteria</taxon>
        <taxon>Pseudomonadales</taxon>
        <taxon>Marinobacteraceae</taxon>
        <taxon>Marinobacter</taxon>
    </lineage>
</organism>
<keyword evidence="3" id="KW-1185">Reference proteome</keyword>
<evidence type="ECO:0000313" key="3">
    <source>
        <dbReference type="Proteomes" id="UP000753376"/>
    </source>
</evidence>
<accession>A0ABS6AE34</accession>
<comment type="caution">
    <text evidence="2">The sequence shown here is derived from an EMBL/GenBank/DDBJ whole genome shotgun (WGS) entry which is preliminary data.</text>
</comment>
<dbReference type="InterPro" id="IPR013578">
    <property type="entry name" value="Peptidase_M16C_assoc"/>
</dbReference>
<dbReference type="Pfam" id="PF08367">
    <property type="entry name" value="M16C_assoc"/>
    <property type="match status" value="1"/>
</dbReference>
<dbReference type="RefSeq" id="WP_216009295.1">
    <property type="nucleotide sequence ID" value="NZ_JAHKPV010000021.1"/>
</dbReference>
<protein>
    <submittedName>
        <fullName evidence="2">Insulinase family protein</fullName>
    </submittedName>
</protein>
<dbReference type="PANTHER" id="PTHR43016">
    <property type="entry name" value="PRESEQUENCE PROTEASE"/>
    <property type="match status" value="1"/>
</dbReference>
<dbReference type="Pfam" id="PF00675">
    <property type="entry name" value="Peptidase_M16"/>
    <property type="match status" value="1"/>
</dbReference>
<dbReference type="InterPro" id="IPR011765">
    <property type="entry name" value="Pept_M16_N"/>
</dbReference>
<name>A0ABS6AE34_9GAMM</name>
<dbReference type="InterPro" id="IPR055130">
    <property type="entry name" value="PreP_C"/>
</dbReference>
<sequence>MAAVIDNATHPAFEKLRSHRIDTLNLNVEEYRHKKTGARHLHLAADNDENVFFVALRTFPMDSTGVAHILEHTALCGSERYPVRDPFFMMIRRSLNTFMNAFTSSDWTAYPFASMNRKDFDNLLSVYLDSVFFSKLDPLDFAQEGHRLEFEKPNDPSTDLVYKGVVYNEMKGAMSSATSQLWQNLSSHLFPTTTYHYNSGGEPDHIVDLSYDDLIRFYKHHYHPSNAIFATYGNISAYEHHERFEELALKRFEKLDIELPVRDEKRMFAPVRVEQGYGVNEGEDISDKTHIVMGWLLGHSFDLQENLEGQLLSSVLLENSASPLMRALETTDIGQAPSPMCGLEDSNREMTFVCGIEGSEPEKQRDLEALIEGTLQKVVEDGVSEERLEAILHQLELHQREIAGDSFPYGLQLIMSAIAPMVHGGDPVELLDLEPVLASLREKIRDPQYIPDLIRRKLLDNPHRVTLTLRPDDKLDARRQQAIREALAKRKAELTSEEVSHIVERAKALEERQMRKDDDSILPKVDLTDVPLQMPEPEARFDGDISATVYARGTNGLIYEQIVLPLPDLTEDELLLLPYYGALISEVGCGDLDYLQMQDRISAESGGIGASFTAKGRIDDVQSLSGFMIFSGKALARNRTALTKLLRDVYTSARFDEHGRIREIISQIRARREQAVTGSGHALAMGAAAQGSSPGAWLSFRLGGLAGIRGTKELDQSLKDPAALEAFCRKLANLHDRIRQQAREFLVIGEEEQLPALIDDLKSCWQSDASDESSHWAMEPVNFVTREAWLTSTQVNFCARAYSTVPVDHPDAAALTVLGGFLRNGYLHRAIREKGGAYGGGASQDSVNGNFRFFSYRDPRLADTLDDFDKALAWLQETEHEYQELEESILGVIGQLDRPRSPAGAARHAFHNKLFGRSAEQRARFRERVLSVTLDDLKRVAAIWLVPEKASTAVVTGPENRALVEGLGLDIQEL</sequence>
<dbReference type="SMART" id="SM01264">
    <property type="entry name" value="M16C_associated"/>
    <property type="match status" value="1"/>
</dbReference>
<feature type="domain" description="Peptidase M16C associated" evidence="1">
    <location>
        <begin position="469"/>
        <end position="714"/>
    </location>
</feature>
<proteinExistence type="predicted"/>
<evidence type="ECO:0000259" key="1">
    <source>
        <dbReference type="SMART" id="SM01264"/>
    </source>
</evidence>
<dbReference type="InterPro" id="IPR007863">
    <property type="entry name" value="Peptidase_M16_C"/>
</dbReference>
<reference evidence="2 3" key="1">
    <citation type="submission" date="2021-05" db="EMBL/GenBank/DDBJ databases">
        <title>Draft genomes of bacteria isolated from model marine particles.</title>
        <authorList>
            <person name="Datta M.S."/>
            <person name="Schwartzman J.A."/>
            <person name="Enke T.N."/>
            <person name="Saavedra J."/>
            <person name="Cermak N."/>
            <person name="Cordero O.X."/>
        </authorList>
    </citation>
    <scope>NUCLEOTIDE SEQUENCE [LARGE SCALE GENOMIC DNA]</scope>
    <source>
        <strain evidence="2 3">D2M19</strain>
    </source>
</reference>
<dbReference type="Pfam" id="PF05193">
    <property type="entry name" value="Peptidase_M16_C"/>
    <property type="match status" value="1"/>
</dbReference>
<evidence type="ECO:0000313" key="2">
    <source>
        <dbReference type="EMBL" id="MBU2875513.1"/>
    </source>
</evidence>
<dbReference type="Pfam" id="PF22516">
    <property type="entry name" value="PreP_C"/>
    <property type="match status" value="1"/>
</dbReference>